<feature type="region of interest" description="Disordered" evidence="1">
    <location>
        <begin position="36"/>
        <end position="55"/>
    </location>
</feature>
<dbReference type="EMBL" id="JANPWB010000009">
    <property type="protein sequence ID" value="KAJ1147917.1"/>
    <property type="molecule type" value="Genomic_DNA"/>
</dbReference>
<dbReference type="AlphaFoldDB" id="A0AAV7R888"/>
<evidence type="ECO:0000256" key="1">
    <source>
        <dbReference type="SAM" id="MobiDB-lite"/>
    </source>
</evidence>
<comment type="caution">
    <text evidence="2">The sequence shown here is derived from an EMBL/GenBank/DDBJ whole genome shotgun (WGS) entry which is preliminary data.</text>
</comment>
<accession>A0AAV7R888</accession>
<evidence type="ECO:0000313" key="3">
    <source>
        <dbReference type="Proteomes" id="UP001066276"/>
    </source>
</evidence>
<protein>
    <submittedName>
        <fullName evidence="2">Uncharacterized protein</fullName>
    </submittedName>
</protein>
<reference evidence="2" key="1">
    <citation type="journal article" date="2022" name="bioRxiv">
        <title>Sequencing and chromosome-scale assembly of the giantPleurodeles waltlgenome.</title>
        <authorList>
            <person name="Brown T."/>
            <person name="Elewa A."/>
            <person name="Iarovenko S."/>
            <person name="Subramanian E."/>
            <person name="Araus A.J."/>
            <person name="Petzold A."/>
            <person name="Susuki M."/>
            <person name="Suzuki K.-i.T."/>
            <person name="Hayashi T."/>
            <person name="Toyoda A."/>
            <person name="Oliveira C."/>
            <person name="Osipova E."/>
            <person name="Leigh N.D."/>
            <person name="Simon A."/>
            <person name="Yun M.H."/>
        </authorList>
    </citation>
    <scope>NUCLEOTIDE SEQUENCE</scope>
    <source>
        <strain evidence="2">20211129_DDA</strain>
        <tissue evidence="2">Liver</tissue>
    </source>
</reference>
<dbReference type="Proteomes" id="UP001066276">
    <property type="component" value="Chromosome 5"/>
</dbReference>
<proteinExistence type="predicted"/>
<name>A0AAV7R888_PLEWA</name>
<evidence type="ECO:0000313" key="2">
    <source>
        <dbReference type="EMBL" id="KAJ1147917.1"/>
    </source>
</evidence>
<sequence>MDRTKPGSTPSHGGVLTCRVTGRRWCTYTKAATNRPRVTPSLPAGHGSMARETSQEDMHGFHFAIGRGRLASTAERQAPLVEGGCLRDVVEWCAEEARVELV</sequence>
<gene>
    <name evidence="2" type="ORF">NDU88_000758</name>
</gene>
<keyword evidence="3" id="KW-1185">Reference proteome</keyword>
<organism evidence="2 3">
    <name type="scientific">Pleurodeles waltl</name>
    <name type="common">Iberian ribbed newt</name>
    <dbReference type="NCBI Taxonomy" id="8319"/>
    <lineage>
        <taxon>Eukaryota</taxon>
        <taxon>Metazoa</taxon>
        <taxon>Chordata</taxon>
        <taxon>Craniata</taxon>
        <taxon>Vertebrata</taxon>
        <taxon>Euteleostomi</taxon>
        <taxon>Amphibia</taxon>
        <taxon>Batrachia</taxon>
        <taxon>Caudata</taxon>
        <taxon>Salamandroidea</taxon>
        <taxon>Salamandridae</taxon>
        <taxon>Pleurodelinae</taxon>
        <taxon>Pleurodeles</taxon>
    </lineage>
</organism>